<dbReference type="Gene3D" id="1.20.910.10">
    <property type="entry name" value="Heme oxygenase-like"/>
    <property type="match status" value="1"/>
</dbReference>
<keyword evidence="2" id="KW-1185">Reference proteome</keyword>
<dbReference type="InterPro" id="IPR016084">
    <property type="entry name" value="Haem_Oase-like_multi-hlx"/>
</dbReference>
<sequence length="220" mass="25487">MDTIKNYIKKKQGDFEQHPFFDKITKSDSLDALSSVAERISFWVMIFQDVLRLNEARFVDPNLSQVAKQHRLEDGGHNVWFLEDLNKLNTQEPKLTSLFQDDHILIRDAAYALVSEVLEVRNDYERIALLLSIEGTAHSLFENTAVFCERIGYSKILKYFSYNHFNAEDNHESLMDDGLEATLNNIHLSQDEHKGIFEVIDHTYEAFTSMYDGLYAALVK</sequence>
<protein>
    <recommendedName>
        <fullName evidence="3">Iron-containing redox enzyme family protein</fullName>
    </recommendedName>
</protein>
<reference evidence="1 2" key="1">
    <citation type="journal article" date="2020" name="ISME J.">
        <title>Comparative genomics reveals insights into cyanobacterial evolution and habitat adaptation.</title>
        <authorList>
            <person name="Chen M.Y."/>
            <person name="Teng W.K."/>
            <person name="Zhao L."/>
            <person name="Hu C.X."/>
            <person name="Zhou Y.K."/>
            <person name="Han B.P."/>
            <person name="Song L.R."/>
            <person name="Shu W.S."/>
        </authorList>
    </citation>
    <scope>NUCLEOTIDE SEQUENCE [LARGE SCALE GENOMIC DNA]</scope>
    <source>
        <strain evidence="1 2">FACHB-838</strain>
    </source>
</reference>
<proteinExistence type="predicted"/>
<comment type="caution">
    <text evidence="1">The sequence shown here is derived from an EMBL/GenBank/DDBJ whole genome shotgun (WGS) entry which is preliminary data.</text>
</comment>
<dbReference type="EMBL" id="JACJSI010000090">
    <property type="protein sequence ID" value="MBD2533306.1"/>
    <property type="molecule type" value="Genomic_DNA"/>
</dbReference>
<gene>
    <name evidence="1" type="ORF">H6G97_28555</name>
</gene>
<evidence type="ECO:0000313" key="1">
    <source>
        <dbReference type="EMBL" id="MBD2533306.1"/>
    </source>
</evidence>
<organism evidence="1 2">
    <name type="scientific">Nostoc flagelliforme FACHB-838</name>
    <dbReference type="NCBI Taxonomy" id="2692904"/>
    <lineage>
        <taxon>Bacteria</taxon>
        <taxon>Bacillati</taxon>
        <taxon>Cyanobacteriota</taxon>
        <taxon>Cyanophyceae</taxon>
        <taxon>Nostocales</taxon>
        <taxon>Nostocaceae</taxon>
        <taxon>Nostoc</taxon>
    </lineage>
</organism>
<evidence type="ECO:0000313" key="2">
    <source>
        <dbReference type="Proteomes" id="UP000623440"/>
    </source>
</evidence>
<evidence type="ECO:0008006" key="3">
    <source>
        <dbReference type="Google" id="ProtNLM"/>
    </source>
</evidence>
<name>A0ABR8DWQ3_9NOSO</name>
<accession>A0ABR8DWQ3</accession>
<dbReference type="RefSeq" id="WP_190943885.1">
    <property type="nucleotide sequence ID" value="NZ_JACJSI010000090.1"/>
</dbReference>
<dbReference type="Proteomes" id="UP000623440">
    <property type="component" value="Unassembled WGS sequence"/>
</dbReference>